<feature type="compositionally biased region" description="Pro residues" evidence="1">
    <location>
        <begin position="120"/>
        <end position="142"/>
    </location>
</feature>
<dbReference type="EMBL" id="SOZI01000048">
    <property type="protein sequence ID" value="TNY21212.1"/>
    <property type="molecule type" value="Genomic_DNA"/>
</dbReference>
<evidence type="ECO:0000313" key="3">
    <source>
        <dbReference type="Proteomes" id="UP000311382"/>
    </source>
</evidence>
<organism evidence="2 3">
    <name type="scientific">Rhodotorula diobovata</name>
    <dbReference type="NCBI Taxonomy" id="5288"/>
    <lineage>
        <taxon>Eukaryota</taxon>
        <taxon>Fungi</taxon>
        <taxon>Dikarya</taxon>
        <taxon>Basidiomycota</taxon>
        <taxon>Pucciniomycotina</taxon>
        <taxon>Microbotryomycetes</taxon>
        <taxon>Sporidiobolales</taxon>
        <taxon>Sporidiobolaceae</taxon>
        <taxon>Rhodotorula</taxon>
    </lineage>
</organism>
<dbReference type="AlphaFoldDB" id="A0A5C5FYF4"/>
<proteinExistence type="predicted"/>
<reference evidence="2 3" key="1">
    <citation type="submission" date="2019-03" db="EMBL/GenBank/DDBJ databases">
        <title>Rhodosporidium diobovatum UCD-FST 08-225 genome sequencing, assembly, and annotation.</title>
        <authorList>
            <person name="Fakankun I.U."/>
            <person name="Fristensky B."/>
            <person name="Levin D.B."/>
        </authorList>
    </citation>
    <scope>NUCLEOTIDE SEQUENCE [LARGE SCALE GENOMIC DNA]</scope>
    <source>
        <strain evidence="2 3">UCD-FST 08-225</strain>
    </source>
</reference>
<accession>A0A5C5FYF4</accession>
<feature type="compositionally biased region" description="Low complexity" evidence="1">
    <location>
        <begin position="41"/>
        <end position="60"/>
    </location>
</feature>
<gene>
    <name evidence="2" type="ORF">DMC30DRAFT_210558</name>
</gene>
<feature type="region of interest" description="Disordered" evidence="1">
    <location>
        <begin position="1"/>
        <end position="77"/>
    </location>
</feature>
<protein>
    <submittedName>
        <fullName evidence="2">Uncharacterized protein</fullName>
    </submittedName>
</protein>
<evidence type="ECO:0000256" key="1">
    <source>
        <dbReference type="SAM" id="MobiDB-lite"/>
    </source>
</evidence>
<dbReference type="Proteomes" id="UP000311382">
    <property type="component" value="Unassembled WGS sequence"/>
</dbReference>
<feature type="region of interest" description="Disordered" evidence="1">
    <location>
        <begin position="110"/>
        <end position="172"/>
    </location>
</feature>
<keyword evidence="3" id="KW-1185">Reference proteome</keyword>
<evidence type="ECO:0000313" key="2">
    <source>
        <dbReference type="EMBL" id="TNY21212.1"/>
    </source>
</evidence>
<comment type="caution">
    <text evidence="2">The sequence shown here is derived from an EMBL/GenBank/DDBJ whole genome shotgun (WGS) entry which is preliminary data.</text>
</comment>
<sequence length="172" mass="18255">MSAGADAASASPPRPFLSGPPRTHAFAFSTQRHTLRRTSHTRTTSQQAPAPPAATRAQSSGQSRAPRRCTHVPSFRRLPDLVVSSPFSLVLPRPPLLKVLPAATTLHYSRPSTVRLSTPPLAPTSPPSPPGPRTREAPPPPRDAGSRGLATASPSPLSRTFADWSLSTTHQT</sequence>
<feature type="compositionally biased region" description="Low complexity" evidence="1">
    <location>
        <begin position="1"/>
        <end position="11"/>
    </location>
</feature>
<name>A0A5C5FYF4_9BASI</name>